<protein>
    <submittedName>
        <fullName evidence="1">Uncharacterized protein</fullName>
    </submittedName>
</protein>
<accession>A0AAD9ZFY9</accession>
<dbReference type="EMBL" id="JASNWA010000003">
    <property type="protein sequence ID" value="KAK3178426.1"/>
    <property type="molecule type" value="Genomic_DNA"/>
</dbReference>
<sequence>MPNPGPAYTAFFKDKANAPFVHDILYNITHGTDVPLFENSTSTIKQGAPAFICATKPGQVMWRDDDGVSQDGYTDCLQAGAAGHALLGVRIIILCPDFFTFPAQPPRSKSQCLTVDPRHANQFEGDGFSFSRYQLWVLLHELAHVYIFVANGGLSDVYWANECLNLPANESLMNAQSFTYYVANLFLDCRDFPQVGANTPSGQANRIELLETDGNGTVAAANITSARKWTVSDVEVFGAYNGTESP</sequence>
<evidence type="ECO:0000313" key="2">
    <source>
        <dbReference type="Proteomes" id="UP001276659"/>
    </source>
</evidence>
<dbReference type="SUPFAM" id="SSF55486">
    <property type="entry name" value="Metalloproteases ('zincins'), catalytic domain"/>
    <property type="match status" value="1"/>
</dbReference>
<reference evidence="1" key="1">
    <citation type="submission" date="2022-11" db="EMBL/GenBank/DDBJ databases">
        <title>Chromosomal genome sequence assembly and mating type (MAT) locus characterization of the leprose asexual lichenized fungus Lepraria neglecta (Nyl.) Erichsen.</title>
        <authorList>
            <person name="Allen J.L."/>
            <person name="Pfeffer B."/>
        </authorList>
    </citation>
    <scope>NUCLEOTIDE SEQUENCE</scope>
    <source>
        <strain evidence="1">Allen 5258</strain>
    </source>
</reference>
<proteinExistence type="predicted"/>
<gene>
    <name evidence="1" type="ORF">OEA41_000561</name>
</gene>
<dbReference type="GO" id="GO:0008237">
    <property type="term" value="F:metallopeptidase activity"/>
    <property type="evidence" value="ECO:0007669"/>
    <property type="project" value="InterPro"/>
</dbReference>
<dbReference type="Gene3D" id="3.40.390.10">
    <property type="entry name" value="Collagenase (Catalytic Domain)"/>
    <property type="match status" value="1"/>
</dbReference>
<dbReference type="InterPro" id="IPR024079">
    <property type="entry name" value="MetalloPept_cat_dom_sf"/>
</dbReference>
<name>A0AAD9ZFY9_9LECA</name>
<comment type="caution">
    <text evidence="1">The sequence shown here is derived from an EMBL/GenBank/DDBJ whole genome shotgun (WGS) entry which is preliminary data.</text>
</comment>
<keyword evidence="2" id="KW-1185">Reference proteome</keyword>
<evidence type="ECO:0000313" key="1">
    <source>
        <dbReference type="EMBL" id="KAK3178426.1"/>
    </source>
</evidence>
<dbReference type="AlphaFoldDB" id="A0AAD9ZFY9"/>
<organism evidence="1 2">
    <name type="scientific">Lepraria neglecta</name>
    <dbReference type="NCBI Taxonomy" id="209136"/>
    <lineage>
        <taxon>Eukaryota</taxon>
        <taxon>Fungi</taxon>
        <taxon>Dikarya</taxon>
        <taxon>Ascomycota</taxon>
        <taxon>Pezizomycotina</taxon>
        <taxon>Lecanoromycetes</taxon>
        <taxon>OSLEUM clade</taxon>
        <taxon>Lecanoromycetidae</taxon>
        <taxon>Lecanorales</taxon>
        <taxon>Lecanorineae</taxon>
        <taxon>Stereocaulaceae</taxon>
        <taxon>Lepraria</taxon>
    </lineage>
</organism>
<dbReference type="Proteomes" id="UP001276659">
    <property type="component" value="Unassembled WGS sequence"/>
</dbReference>